<dbReference type="EMBL" id="JBHPEI010000014">
    <property type="protein sequence ID" value="MFC1799579.1"/>
    <property type="molecule type" value="Genomic_DNA"/>
</dbReference>
<proteinExistence type="predicted"/>
<feature type="domain" description="RNA polymerase sigma-70" evidence="6">
    <location>
        <begin position="78"/>
        <end position="91"/>
    </location>
</feature>
<dbReference type="SUPFAM" id="SSF88659">
    <property type="entry name" value="Sigma3 and sigma4 domains of RNA polymerase sigma factors"/>
    <property type="match status" value="2"/>
</dbReference>
<evidence type="ECO:0000256" key="4">
    <source>
        <dbReference type="ARBA" id="ARBA00023163"/>
    </source>
</evidence>
<dbReference type="NCBIfam" id="TIGR02937">
    <property type="entry name" value="sigma70-ECF"/>
    <property type="match status" value="1"/>
</dbReference>
<accession>A0ABV6YNU4</accession>
<dbReference type="PANTHER" id="PTHR30603">
    <property type="entry name" value="RNA POLYMERASE SIGMA FACTOR RPO"/>
    <property type="match status" value="1"/>
</dbReference>
<evidence type="ECO:0000256" key="5">
    <source>
        <dbReference type="SAM" id="MobiDB-lite"/>
    </source>
</evidence>
<evidence type="ECO:0000256" key="3">
    <source>
        <dbReference type="ARBA" id="ARBA00023125"/>
    </source>
</evidence>
<dbReference type="PIRSF" id="PIRSF000770">
    <property type="entry name" value="RNA_pol_sigma-SigE/K"/>
    <property type="match status" value="1"/>
</dbReference>
<comment type="caution">
    <text evidence="7">The sequence shown here is derived from an EMBL/GenBank/DDBJ whole genome shotgun (WGS) entry which is preliminary data.</text>
</comment>
<dbReference type="InterPro" id="IPR007627">
    <property type="entry name" value="RNA_pol_sigma70_r2"/>
</dbReference>
<dbReference type="InterPro" id="IPR009042">
    <property type="entry name" value="RNA_pol_sigma70_r1_2"/>
</dbReference>
<keyword evidence="3" id="KW-0238">DNA-binding</keyword>
<gene>
    <name evidence="7" type="ORF">ACFL2Z_01545</name>
</gene>
<dbReference type="Pfam" id="PF04545">
    <property type="entry name" value="Sigma70_r4"/>
    <property type="match status" value="1"/>
</dbReference>
<dbReference type="PANTHER" id="PTHR30603:SF47">
    <property type="entry name" value="RNA POLYMERASE SIGMA FACTOR SIGD, CHLOROPLASTIC"/>
    <property type="match status" value="1"/>
</dbReference>
<dbReference type="InterPro" id="IPR050239">
    <property type="entry name" value="Sigma-70_RNA_pol_init_factors"/>
</dbReference>
<dbReference type="Pfam" id="PF00140">
    <property type="entry name" value="Sigma70_r1_2"/>
    <property type="match status" value="1"/>
</dbReference>
<evidence type="ECO:0000313" key="8">
    <source>
        <dbReference type="Proteomes" id="UP001594288"/>
    </source>
</evidence>
<protein>
    <submittedName>
        <fullName evidence="7">RNA polymerase sigma factor RpoD/SigA</fullName>
    </submittedName>
</protein>
<dbReference type="Gene3D" id="1.10.601.10">
    <property type="entry name" value="RNA Polymerase Primary Sigma Factor"/>
    <property type="match status" value="1"/>
</dbReference>
<dbReference type="PRINTS" id="PR00046">
    <property type="entry name" value="SIGMA70FCT"/>
</dbReference>
<keyword evidence="4" id="KW-0804">Transcription</keyword>
<feature type="compositionally biased region" description="Basic and acidic residues" evidence="5">
    <location>
        <begin position="192"/>
        <end position="204"/>
    </location>
</feature>
<dbReference type="InterPro" id="IPR013324">
    <property type="entry name" value="RNA_pol_sigma_r3/r4-like"/>
</dbReference>
<keyword evidence="1" id="KW-0805">Transcription regulation</keyword>
<dbReference type="InterPro" id="IPR007630">
    <property type="entry name" value="RNA_pol_sigma70_r4"/>
</dbReference>
<reference evidence="7 8" key="1">
    <citation type="submission" date="2024-09" db="EMBL/GenBank/DDBJ databases">
        <authorList>
            <person name="D'Angelo T."/>
        </authorList>
    </citation>
    <scope>NUCLEOTIDE SEQUENCE [LARGE SCALE GENOMIC DNA]</scope>
    <source>
        <strain evidence="7">SAG AM-311-F02</strain>
    </source>
</reference>
<dbReference type="InterPro" id="IPR013325">
    <property type="entry name" value="RNA_pol_sigma_r2"/>
</dbReference>
<keyword evidence="8" id="KW-1185">Reference proteome</keyword>
<organism evidence="7 8">
    <name type="scientific">Eiseniibacteriota bacterium</name>
    <dbReference type="NCBI Taxonomy" id="2212470"/>
    <lineage>
        <taxon>Bacteria</taxon>
        <taxon>Candidatus Eiseniibacteriota</taxon>
    </lineage>
</organism>
<name>A0ABV6YNU4_UNCEI</name>
<dbReference type="Pfam" id="PF04542">
    <property type="entry name" value="Sigma70_r2"/>
    <property type="match status" value="1"/>
</dbReference>
<dbReference type="Pfam" id="PF04539">
    <property type="entry name" value="Sigma70_r3"/>
    <property type="match status" value="1"/>
</dbReference>
<dbReference type="Gene3D" id="1.10.10.10">
    <property type="entry name" value="Winged helix-like DNA-binding domain superfamily/Winged helix DNA-binding domain"/>
    <property type="match status" value="2"/>
</dbReference>
<evidence type="ECO:0000256" key="2">
    <source>
        <dbReference type="ARBA" id="ARBA00023082"/>
    </source>
</evidence>
<dbReference type="SUPFAM" id="SSF88946">
    <property type="entry name" value="Sigma2 domain of RNA polymerase sigma factors"/>
    <property type="match status" value="1"/>
</dbReference>
<feature type="region of interest" description="Disordered" evidence="5">
    <location>
        <begin position="180"/>
        <end position="210"/>
    </location>
</feature>
<evidence type="ECO:0000256" key="1">
    <source>
        <dbReference type="ARBA" id="ARBA00023015"/>
    </source>
</evidence>
<evidence type="ECO:0000313" key="7">
    <source>
        <dbReference type="EMBL" id="MFC1799579.1"/>
    </source>
</evidence>
<dbReference type="InterPro" id="IPR000943">
    <property type="entry name" value="RNA_pol_sigma70"/>
</dbReference>
<dbReference type="InterPro" id="IPR036388">
    <property type="entry name" value="WH-like_DNA-bd_sf"/>
</dbReference>
<evidence type="ECO:0000259" key="6">
    <source>
        <dbReference type="PROSITE" id="PS00715"/>
    </source>
</evidence>
<dbReference type="CDD" id="cd06171">
    <property type="entry name" value="Sigma70_r4"/>
    <property type="match status" value="1"/>
</dbReference>
<sequence>MRMMKGSERGFVEEEKSLALYLREISDEPLLKPEQEADLARRIRDGQHEALDHLVKANLRFVVSVARQYRNRGLSLSDLISEGNAGLVRAAKTFDEKKGCKFISYAIWWIRQRILQAIAEQSRIVRLPLNRAGTLSRIGKTSGELGHELGREPTAREIADHLDLSEKEVTDTLKVSIPHLSIDAPTSDDDDGSLREVIPDKDAPSPDSDVISRSLQEDVADALESLNDREAKILTLYFGIGREEALTLEEIGRILGLTRERVRQIKEKAIKKLRHASRSSYLQAYLN</sequence>
<dbReference type="PROSITE" id="PS00715">
    <property type="entry name" value="SIGMA70_1"/>
    <property type="match status" value="1"/>
</dbReference>
<dbReference type="InterPro" id="IPR014284">
    <property type="entry name" value="RNA_pol_sigma-70_dom"/>
</dbReference>
<keyword evidence="2" id="KW-0731">Sigma factor</keyword>
<dbReference type="InterPro" id="IPR007624">
    <property type="entry name" value="RNA_pol_sigma70_r3"/>
</dbReference>
<dbReference type="Proteomes" id="UP001594288">
    <property type="component" value="Unassembled WGS sequence"/>
</dbReference>